<dbReference type="Gene3D" id="3.30.560.10">
    <property type="entry name" value="Glucose Oxidase, domain 3"/>
    <property type="match status" value="1"/>
</dbReference>
<evidence type="ECO:0000256" key="4">
    <source>
        <dbReference type="ARBA" id="ARBA00022827"/>
    </source>
</evidence>
<keyword evidence="10" id="KW-1185">Reference proteome</keyword>
<comment type="similarity">
    <text evidence="2 6">Belongs to the GMC oxidoreductase family.</text>
</comment>
<evidence type="ECO:0000256" key="1">
    <source>
        <dbReference type="ARBA" id="ARBA00001974"/>
    </source>
</evidence>
<dbReference type="InterPro" id="IPR036188">
    <property type="entry name" value="FAD/NAD-bd_sf"/>
</dbReference>
<name>A0A4Y6V5D7_9PROT</name>
<evidence type="ECO:0000256" key="2">
    <source>
        <dbReference type="ARBA" id="ARBA00010790"/>
    </source>
</evidence>
<dbReference type="Pfam" id="PF00732">
    <property type="entry name" value="GMC_oxred_N"/>
    <property type="match status" value="1"/>
</dbReference>
<dbReference type="PANTHER" id="PTHR11552:SF147">
    <property type="entry name" value="CHOLINE DEHYDROGENASE, MITOCHONDRIAL"/>
    <property type="match status" value="1"/>
</dbReference>
<dbReference type="InterPro" id="IPR012132">
    <property type="entry name" value="GMC_OxRdtase"/>
</dbReference>
<dbReference type="NCBIfam" id="NF002550">
    <property type="entry name" value="PRK02106.1"/>
    <property type="match status" value="1"/>
</dbReference>
<evidence type="ECO:0000256" key="5">
    <source>
        <dbReference type="PIRSR" id="PIRSR000137-2"/>
    </source>
</evidence>
<dbReference type="Proteomes" id="UP000317214">
    <property type="component" value="Chromosome"/>
</dbReference>
<dbReference type="GO" id="GO:0016020">
    <property type="term" value="C:membrane"/>
    <property type="evidence" value="ECO:0007669"/>
    <property type="project" value="TreeGrafter"/>
</dbReference>
<organism evidence="9 10">
    <name type="scientific">Neokomagataea tanensis</name>
    <dbReference type="NCBI Taxonomy" id="661191"/>
    <lineage>
        <taxon>Bacteria</taxon>
        <taxon>Pseudomonadati</taxon>
        <taxon>Pseudomonadota</taxon>
        <taxon>Alphaproteobacteria</taxon>
        <taxon>Acetobacterales</taxon>
        <taxon>Acetobacteraceae</taxon>
        <taxon>Neokomagataea</taxon>
    </lineage>
</organism>
<evidence type="ECO:0000256" key="6">
    <source>
        <dbReference type="RuleBase" id="RU003968"/>
    </source>
</evidence>
<protein>
    <submittedName>
        <fullName evidence="9">FAD-dependent oxidoreductase</fullName>
    </submittedName>
</protein>
<dbReference type="GO" id="GO:0050660">
    <property type="term" value="F:flavin adenine dinucleotide binding"/>
    <property type="evidence" value="ECO:0007669"/>
    <property type="project" value="InterPro"/>
</dbReference>
<keyword evidence="4 5" id="KW-0274">FAD</keyword>
<dbReference type="RefSeq" id="WP_141492407.1">
    <property type="nucleotide sequence ID" value="NZ_CP032485.1"/>
</dbReference>
<keyword evidence="3 6" id="KW-0285">Flavoprotein</keyword>
<evidence type="ECO:0000313" key="9">
    <source>
        <dbReference type="EMBL" id="QDH24564.1"/>
    </source>
</evidence>
<proteinExistence type="inferred from homology"/>
<evidence type="ECO:0000256" key="3">
    <source>
        <dbReference type="ARBA" id="ARBA00022630"/>
    </source>
</evidence>
<dbReference type="KEGG" id="ntn:D5366_04155"/>
<dbReference type="InterPro" id="IPR000172">
    <property type="entry name" value="GMC_OxRdtase_N"/>
</dbReference>
<feature type="binding site" evidence="5">
    <location>
        <position position="218"/>
    </location>
    <ligand>
        <name>FAD</name>
        <dbReference type="ChEBI" id="CHEBI:57692"/>
    </ligand>
</feature>
<feature type="domain" description="Glucose-methanol-choline oxidoreductase N-terminal" evidence="7">
    <location>
        <begin position="81"/>
        <end position="104"/>
    </location>
</feature>
<dbReference type="PROSITE" id="PS00623">
    <property type="entry name" value="GMC_OXRED_1"/>
    <property type="match status" value="1"/>
</dbReference>
<feature type="binding site" evidence="5">
    <location>
        <begin position="91"/>
        <end position="94"/>
    </location>
    <ligand>
        <name>FAD</name>
        <dbReference type="ChEBI" id="CHEBI:57692"/>
    </ligand>
</feature>
<comment type="cofactor">
    <cofactor evidence="1 5">
        <name>FAD</name>
        <dbReference type="ChEBI" id="CHEBI:57692"/>
    </cofactor>
</comment>
<dbReference type="Pfam" id="PF05199">
    <property type="entry name" value="GMC_oxred_C"/>
    <property type="match status" value="1"/>
</dbReference>
<evidence type="ECO:0000259" key="8">
    <source>
        <dbReference type="PROSITE" id="PS00624"/>
    </source>
</evidence>
<sequence length="528" mass="57593">MKSYDYIIIGAGSAGCVVANRLTEDGSKTVLLLEAGPPNGSIILKMPAALGLPLMSKKYNWGFVSEPNPGLLGNTSEQHRGKVLGGTSSINGMVFVRGHRKDFDHWAENGLPDWSYEHCLPYFKKMENYQGGNSDYRGVSGPLNVQKSKAEGPLYQAFLEAGQEFGLKFNRDPNAQEQEGVNIAQASIRNGKRESAATAFLAPALKRSNLTVCTGAHVKKIIFSGKTAIGVIYRTKEEELISYAEKEIILSAGAFGSPHLLMLSGVGDHTHLKEHDIKTVVHLPGVGRNLQDHVSVAIQYMATKPVSPVKELSEYGRYWTGAKWALTKKGLGASNYFEVGAFFKGDNNVQYNNIQHEFFPLIGELYRGDIHIKNGFQYFTSILRPESRGHVSLKSGNPFDSPKIDMNFLSEQSDVDQLVGGIIKTREIIAQRAWDGLRGEETTPSGQVSTASDLERWVRGNAGTNYHAVGTCKMGSDALSVTNTNGEVRGVSHLRVVDASIMPSIVSGNTNAATIMIAEKISDLIKNK</sequence>
<dbReference type="Gene3D" id="3.50.50.60">
    <property type="entry name" value="FAD/NAD(P)-binding domain"/>
    <property type="match status" value="1"/>
</dbReference>
<feature type="binding site" evidence="5">
    <location>
        <position position="83"/>
    </location>
    <ligand>
        <name>FAD</name>
        <dbReference type="ChEBI" id="CHEBI:57692"/>
    </ligand>
</feature>
<dbReference type="OrthoDB" id="9785276at2"/>
<feature type="binding site" evidence="5">
    <location>
        <position position="87"/>
    </location>
    <ligand>
        <name>FAD</name>
        <dbReference type="ChEBI" id="CHEBI:57692"/>
    </ligand>
</feature>
<dbReference type="EMBL" id="CP032485">
    <property type="protein sequence ID" value="QDH24564.1"/>
    <property type="molecule type" value="Genomic_DNA"/>
</dbReference>
<dbReference type="PROSITE" id="PS51257">
    <property type="entry name" value="PROKAR_LIPOPROTEIN"/>
    <property type="match status" value="1"/>
</dbReference>
<dbReference type="GO" id="GO:0008812">
    <property type="term" value="F:choline dehydrogenase activity"/>
    <property type="evidence" value="ECO:0007669"/>
    <property type="project" value="TreeGrafter"/>
</dbReference>
<dbReference type="PROSITE" id="PS00624">
    <property type="entry name" value="GMC_OXRED_2"/>
    <property type="match status" value="1"/>
</dbReference>
<gene>
    <name evidence="9" type="ORF">D5366_04155</name>
</gene>
<dbReference type="AlphaFoldDB" id="A0A4Y6V5D7"/>
<feature type="domain" description="Glucose-methanol-choline oxidoreductase N-terminal" evidence="8">
    <location>
        <begin position="253"/>
        <end position="267"/>
    </location>
</feature>
<evidence type="ECO:0000259" key="7">
    <source>
        <dbReference type="PROSITE" id="PS00623"/>
    </source>
</evidence>
<dbReference type="InterPro" id="IPR007867">
    <property type="entry name" value="GMC_OxRtase_C"/>
</dbReference>
<accession>A0A4Y6V5D7</accession>
<dbReference type="SUPFAM" id="SSF51905">
    <property type="entry name" value="FAD/NAD(P)-binding domain"/>
    <property type="match status" value="1"/>
</dbReference>
<dbReference type="SUPFAM" id="SSF54373">
    <property type="entry name" value="FAD-linked reductases, C-terminal domain"/>
    <property type="match status" value="1"/>
</dbReference>
<dbReference type="GO" id="GO:0019285">
    <property type="term" value="P:glycine betaine biosynthetic process from choline"/>
    <property type="evidence" value="ECO:0007669"/>
    <property type="project" value="TreeGrafter"/>
</dbReference>
<dbReference type="PANTHER" id="PTHR11552">
    <property type="entry name" value="GLUCOSE-METHANOL-CHOLINE GMC OXIDOREDUCTASE"/>
    <property type="match status" value="1"/>
</dbReference>
<evidence type="ECO:0000313" key="10">
    <source>
        <dbReference type="Proteomes" id="UP000317214"/>
    </source>
</evidence>
<dbReference type="PIRSF" id="PIRSF000137">
    <property type="entry name" value="Alcohol_oxidase"/>
    <property type="match status" value="1"/>
</dbReference>
<reference evidence="9 10" key="1">
    <citation type="submission" date="2018-09" db="EMBL/GenBank/DDBJ databases">
        <title>The complete genome sequence of Neokomagataea tanensis NBRC 106556(T).</title>
        <authorList>
            <person name="Chua K.-O."/>
            <person name="See-Too W.-S."/>
            <person name="Hong K.-W."/>
            <person name="Yin W.-F."/>
            <person name="Chan K.-G."/>
        </authorList>
    </citation>
    <scope>NUCLEOTIDE SEQUENCE [LARGE SCALE GENOMIC DNA]</scope>
    <source>
        <strain evidence="10">AH13 \ NBRC 106556</strain>
    </source>
</reference>